<feature type="transmembrane region" description="Helical" evidence="1">
    <location>
        <begin position="99"/>
        <end position="119"/>
    </location>
</feature>
<evidence type="ECO:0000313" key="4">
    <source>
        <dbReference type="Proteomes" id="UP000005583"/>
    </source>
</evidence>
<feature type="domain" description="Sensor histidine kinase NatK-like C-terminal" evidence="2">
    <location>
        <begin position="318"/>
        <end position="423"/>
    </location>
</feature>
<evidence type="ECO:0000313" key="3">
    <source>
        <dbReference type="EMBL" id="EEJ71528.1"/>
    </source>
</evidence>
<dbReference type="Proteomes" id="UP000005583">
    <property type="component" value="Unassembled WGS sequence"/>
</dbReference>
<dbReference type="InterPro" id="IPR036890">
    <property type="entry name" value="HATPase_C_sf"/>
</dbReference>
<feature type="transmembrane region" description="Helical" evidence="1">
    <location>
        <begin position="164"/>
        <end position="188"/>
    </location>
</feature>
<dbReference type="InterPro" id="IPR032834">
    <property type="entry name" value="NatK-like_C"/>
</dbReference>
<dbReference type="STRING" id="525365.HMPREF0548_1548"/>
<reference evidence="3 4" key="1">
    <citation type="submission" date="2009-01" db="EMBL/GenBank/DDBJ databases">
        <authorList>
            <person name="Qin X."/>
            <person name="Bachman B."/>
            <person name="Battles P."/>
            <person name="Bell A."/>
            <person name="Bess C."/>
            <person name="Bickham C."/>
            <person name="Chaboub L."/>
            <person name="Chen D."/>
            <person name="Coyle M."/>
            <person name="Deiros D.R."/>
            <person name="Dinh H."/>
            <person name="Forbes L."/>
            <person name="Fowler G."/>
            <person name="Francisco L."/>
            <person name="Fu Q."/>
            <person name="Gubbala S."/>
            <person name="Hale W."/>
            <person name="Han Y."/>
            <person name="Hemphill L."/>
            <person name="Highlander S.K."/>
            <person name="Hirani K."/>
            <person name="Hogues M."/>
            <person name="Jackson L."/>
            <person name="Jakkamsetti A."/>
            <person name="Javaid M."/>
            <person name="Jiang H."/>
            <person name="Korchina V."/>
            <person name="Kovar C."/>
            <person name="Lara F."/>
            <person name="Lee S."/>
            <person name="Mata R."/>
            <person name="Mathew T."/>
            <person name="Moen C."/>
            <person name="Morales K."/>
            <person name="Munidasa M."/>
            <person name="Nazareth L."/>
            <person name="Ngo R."/>
            <person name="Nguyen L."/>
            <person name="Okwuonu G."/>
            <person name="Ongeri F."/>
            <person name="Patil S."/>
            <person name="Petrosino J."/>
            <person name="Pham C."/>
            <person name="Pham P."/>
            <person name="Pu L.-L."/>
            <person name="Puazo M."/>
            <person name="Raj R."/>
            <person name="Reid J."/>
            <person name="Rouhana J."/>
            <person name="Saada N."/>
            <person name="Shang Y."/>
            <person name="Simmons D."/>
            <person name="Thornton R."/>
            <person name="Warren J."/>
            <person name="Weissenberger G."/>
            <person name="Zhang J."/>
            <person name="Zhang L."/>
            <person name="Zhou C."/>
            <person name="Zhu D."/>
            <person name="Muzny D."/>
            <person name="Worley K."/>
            <person name="Gibbs R."/>
        </authorList>
    </citation>
    <scope>NUCLEOTIDE SEQUENCE [LARGE SCALE GENOMIC DNA]</scope>
    <source>
        <strain evidence="3 4">DSM 16047</strain>
    </source>
</reference>
<dbReference type="RefSeq" id="WP_007126043.1">
    <property type="nucleotide sequence ID" value="NZ_AZFO01000006.1"/>
</dbReference>
<sequence length="432" mass="50895">MILDYVFFFRITGLTVGNRLNYLWLFLIIVIGICVNGYGYKGDLFFDFIEIFIFYLMYKKLTDRYLILGSFTIIFNVDIILDIIRTILLGIIIDSTSKNMMLNLNFLLAILSCLIIIFIIKKYSYKIKLQLSGDNKQIFLWLSCYLFLVNIIICLVYTETKHVPSVTVFFITFLIIQAIFALGIYRLIQKEQRQLIKKKDQEKLKQNQRHLEEYATYLEKSEDDLRAFRHDYRNILNSLKISAQEGDVQEVIQKLDKYTETNLNSEALLKYKDVNHLYVKSIKSIIIAKLTEIYNLKIPYNFECRNKIRKLPDHIDELDLVRIIGITFDNAIEESKALLAKDKKAEIQSMIYLDNLGEFEYEIRNKVQDKNISTNQIQERGFTTKKDHNGLGLANIKEIENKYPDMSISYMVQDGWFDFYMVIETEDGEEDD</sequence>
<dbReference type="PANTHER" id="PTHR40448">
    <property type="entry name" value="TWO-COMPONENT SENSOR HISTIDINE KINASE"/>
    <property type="match status" value="1"/>
</dbReference>
<dbReference type="PANTHER" id="PTHR40448:SF1">
    <property type="entry name" value="TWO-COMPONENT SENSOR HISTIDINE KINASE"/>
    <property type="match status" value="1"/>
</dbReference>
<keyword evidence="1" id="KW-0812">Transmembrane</keyword>
<dbReference type="Gene3D" id="3.30.565.10">
    <property type="entry name" value="Histidine kinase-like ATPase, C-terminal domain"/>
    <property type="match status" value="1"/>
</dbReference>
<dbReference type="HOGENOM" id="CLU_046138_0_1_9"/>
<organism evidence="3 4">
    <name type="scientific">Lactobacillus ultunensis DSM 16047</name>
    <dbReference type="NCBI Taxonomy" id="525365"/>
    <lineage>
        <taxon>Bacteria</taxon>
        <taxon>Bacillati</taxon>
        <taxon>Bacillota</taxon>
        <taxon>Bacilli</taxon>
        <taxon>Lactobacillales</taxon>
        <taxon>Lactobacillaceae</taxon>
        <taxon>Lactobacillus</taxon>
    </lineage>
</organism>
<dbReference type="AlphaFoldDB" id="C2EPF2"/>
<feature type="transmembrane region" description="Helical" evidence="1">
    <location>
        <begin position="73"/>
        <end position="93"/>
    </location>
</feature>
<proteinExistence type="predicted"/>
<dbReference type="OrthoDB" id="1652078at2"/>
<comment type="caution">
    <text evidence="3">The sequence shown here is derived from an EMBL/GenBank/DDBJ whole genome shotgun (WGS) entry which is preliminary data.</text>
</comment>
<dbReference type="EMBL" id="ACGU01000070">
    <property type="protein sequence ID" value="EEJ71528.1"/>
    <property type="molecule type" value="Genomic_DNA"/>
</dbReference>
<name>C2EPF2_9LACO</name>
<feature type="transmembrane region" description="Helical" evidence="1">
    <location>
        <begin position="139"/>
        <end position="158"/>
    </location>
</feature>
<dbReference type="GO" id="GO:0042802">
    <property type="term" value="F:identical protein binding"/>
    <property type="evidence" value="ECO:0007669"/>
    <property type="project" value="TreeGrafter"/>
</dbReference>
<feature type="transmembrane region" description="Helical" evidence="1">
    <location>
        <begin position="20"/>
        <end position="38"/>
    </location>
</feature>
<gene>
    <name evidence="3" type="ORF">HMPREF0548_1548</name>
</gene>
<evidence type="ECO:0000256" key="1">
    <source>
        <dbReference type="SAM" id="Phobius"/>
    </source>
</evidence>
<keyword evidence="4" id="KW-1185">Reference proteome</keyword>
<evidence type="ECO:0000259" key="2">
    <source>
        <dbReference type="Pfam" id="PF14501"/>
    </source>
</evidence>
<dbReference type="Pfam" id="PF14501">
    <property type="entry name" value="HATPase_c_5"/>
    <property type="match status" value="1"/>
</dbReference>
<dbReference type="eggNOG" id="COG3290">
    <property type="taxonomic scope" value="Bacteria"/>
</dbReference>
<keyword evidence="1" id="KW-1133">Transmembrane helix</keyword>
<keyword evidence="1" id="KW-0472">Membrane</keyword>
<accession>C2EPF2</accession>
<protein>
    <recommendedName>
        <fullName evidence="2">Sensor histidine kinase NatK-like C-terminal domain-containing protein</fullName>
    </recommendedName>
</protein>